<evidence type="ECO:0000256" key="7">
    <source>
        <dbReference type="SAM" id="MobiDB-lite"/>
    </source>
</evidence>
<organism evidence="9">
    <name type="scientific">Oryza glumipatula</name>
    <dbReference type="NCBI Taxonomy" id="40148"/>
    <lineage>
        <taxon>Eukaryota</taxon>
        <taxon>Viridiplantae</taxon>
        <taxon>Streptophyta</taxon>
        <taxon>Embryophyta</taxon>
        <taxon>Tracheophyta</taxon>
        <taxon>Spermatophyta</taxon>
        <taxon>Magnoliopsida</taxon>
        <taxon>Liliopsida</taxon>
        <taxon>Poales</taxon>
        <taxon>Poaceae</taxon>
        <taxon>BOP clade</taxon>
        <taxon>Oryzoideae</taxon>
        <taxon>Oryzeae</taxon>
        <taxon>Oryzinae</taxon>
        <taxon>Oryza</taxon>
    </lineage>
</organism>
<evidence type="ECO:0000256" key="3">
    <source>
        <dbReference type="ARBA" id="ARBA00023125"/>
    </source>
</evidence>
<protein>
    <recommendedName>
        <fullName evidence="8">TFIIE beta domain-containing protein</fullName>
    </recommendedName>
</protein>
<dbReference type="GO" id="GO:0005673">
    <property type="term" value="C:transcription factor TFIIE complex"/>
    <property type="evidence" value="ECO:0007669"/>
    <property type="project" value="InterPro"/>
</dbReference>
<evidence type="ECO:0000259" key="8">
    <source>
        <dbReference type="PROSITE" id="PS51351"/>
    </source>
</evidence>
<dbReference type="eggNOG" id="KOG3095">
    <property type="taxonomic scope" value="Eukaryota"/>
</dbReference>
<evidence type="ECO:0000256" key="4">
    <source>
        <dbReference type="ARBA" id="ARBA00023163"/>
    </source>
</evidence>
<name>A0A0E0BA50_9ORYZ</name>
<dbReference type="PROSITE" id="PS51351">
    <property type="entry name" value="TFIIE_BETA_C"/>
    <property type="match status" value="1"/>
</dbReference>
<dbReference type="AlphaFoldDB" id="A0A0E0BA50"/>
<evidence type="ECO:0000256" key="1">
    <source>
        <dbReference type="ARBA" id="ARBA00004123"/>
    </source>
</evidence>
<reference evidence="9" key="1">
    <citation type="submission" date="2015-04" db="UniProtKB">
        <authorList>
            <consortium name="EnsemblPlants"/>
        </authorList>
    </citation>
    <scope>IDENTIFICATION</scope>
</reference>
<keyword evidence="4" id="KW-0804">Transcription</keyword>
<comment type="function">
    <text evidence="6">Recruits TFIIH to the initiation complex and stimulates the RNA polymerase II C-terminal domain kinase and DNA-dependent ATPase activities of TFIIH. Both TFIIH and TFIIE are required for promoter clearance by RNA polymerase.</text>
</comment>
<dbReference type="Gramene" id="OGLUM10G08780.1">
    <property type="protein sequence ID" value="OGLUM10G08780.1"/>
    <property type="gene ID" value="OGLUM10G08780"/>
</dbReference>
<dbReference type="PANTHER" id="PTHR12716">
    <property type="entry name" value="TRANSCRIPTION INITIATION FACTOR IIE, BETA SUBUNIT"/>
    <property type="match status" value="1"/>
</dbReference>
<evidence type="ECO:0000256" key="6">
    <source>
        <dbReference type="ARBA" id="ARBA00025581"/>
    </source>
</evidence>
<keyword evidence="2" id="KW-0805">Transcription regulation</keyword>
<dbReference type="PANTHER" id="PTHR12716:SF8">
    <property type="entry name" value="TRANSCRIPTION INITIATION FACTOR IIE SUBUNIT BETA"/>
    <property type="match status" value="1"/>
</dbReference>
<dbReference type="Pfam" id="PF02186">
    <property type="entry name" value="TFIIE_beta"/>
    <property type="match status" value="1"/>
</dbReference>
<feature type="region of interest" description="Disordered" evidence="7">
    <location>
        <begin position="111"/>
        <end position="133"/>
    </location>
</feature>
<proteinExistence type="predicted"/>
<dbReference type="GO" id="GO:0001097">
    <property type="term" value="F:TFIIH-class transcription factor complex binding"/>
    <property type="evidence" value="ECO:0007669"/>
    <property type="project" value="TreeGrafter"/>
</dbReference>
<accession>A0A0E0BA50</accession>
<evidence type="ECO:0000256" key="5">
    <source>
        <dbReference type="ARBA" id="ARBA00023242"/>
    </source>
</evidence>
<dbReference type="InterPro" id="IPR040501">
    <property type="entry name" value="TFA2_Winged_2"/>
</dbReference>
<feature type="domain" description="TFIIE beta" evidence="8">
    <location>
        <begin position="141"/>
        <end position="216"/>
    </location>
</feature>
<feature type="region of interest" description="Disordered" evidence="7">
    <location>
        <begin position="1"/>
        <end position="57"/>
    </location>
</feature>
<evidence type="ECO:0000256" key="2">
    <source>
        <dbReference type="ARBA" id="ARBA00023015"/>
    </source>
</evidence>
<dbReference type="HOGENOM" id="CLU_065682_0_0_1"/>
<dbReference type="GO" id="GO:0006367">
    <property type="term" value="P:transcription initiation at RNA polymerase II promoter"/>
    <property type="evidence" value="ECO:0007669"/>
    <property type="project" value="InterPro"/>
</dbReference>
<evidence type="ECO:0000313" key="10">
    <source>
        <dbReference type="Proteomes" id="UP000026961"/>
    </source>
</evidence>
<dbReference type="InterPro" id="IPR003166">
    <property type="entry name" value="TFIIE_bsu_DNA-bd"/>
</dbReference>
<dbReference type="Pfam" id="PF18121">
    <property type="entry name" value="TFA2_Winged_2"/>
    <property type="match status" value="1"/>
</dbReference>
<keyword evidence="3" id="KW-0238">DNA-binding</keyword>
<evidence type="ECO:0000313" key="9">
    <source>
        <dbReference type="EnsemblPlants" id="OGLUM10G08780.1"/>
    </source>
</evidence>
<dbReference type="EnsemblPlants" id="OGLUM10G08780.1">
    <property type="protein sequence ID" value="OGLUM10G08780.1"/>
    <property type="gene ID" value="OGLUM10G08780"/>
</dbReference>
<keyword evidence="5" id="KW-0539">Nucleus</keyword>
<comment type="subcellular location">
    <subcellularLocation>
        <location evidence="1">Nucleus</location>
    </subcellularLocation>
</comment>
<dbReference type="GO" id="GO:0003677">
    <property type="term" value="F:DNA binding"/>
    <property type="evidence" value="ECO:0007669"/>
    <property type="project" value="UniProtKB-KW"/>
</dbReference>
<dbReference type="Proteomes" id="UP000026961">
    <property type="component" value="Chromosome 10"/>
</dbReference>
<sequence length="361" mass="40584">MKRENAPPISTSSSSFPARERPSSDRGGALPPLAASTHPVLAGGAKPPVKIPDPIAALLSSTPQPLLRRLRPPARRRTRARRKAQLIRLSKFKQQQERCQSSLASIAALTSKPKHRAQPVNAPSAPARPPQPIKFSNDTERLQHINSVRKSPIGAQIKLVIELLYKTRQAFTAEQINETTYVDIHGNKSVFDSLRNNPKVHYDGRRFSYKSKHDLKGKDQLLVLVRKYPEGLAVVEVKDAYPTVMEDLQALKAAGEVWLLSNMDSQEDIVYPNDPKAKIKVDDDLKQLFREMELPRDMVDIEKELQKNGIKPMTNTAKRRAAAQINGVQPKAKPKKKQREITRRTKLTNAHLPELFQNLNT</sequence>
<dbReference type="STRING" id="40148.A0A0E0BA50"/>
<keyword evidence="10" id="KW-1185">Reference proteome</keyword>
<dbReference type="InterPro" id="IPR016656">
    <property type="entry name" value="TFIIE-bsu"/>
</dbReference>
<reference evidence="9" key="2">
    <citation type="submission" date="2018-05" db="EMBL/GenBank/DDBJ databases">
        <title>OgluRS3 (Oryza glumaepatula Reference Sequence Version 3).</title>
        <authorList>
            <person name="Zhang J."/>
            <person name="Kudrna D."/>
            <person name="Lee S."/>
            <person name="Talag J."/>
            <person name="Welchert J."/>
            <person name="Wing R.A."/>
        </authorList>
    </citation>
    <scope>NUCLEOTIDE SEQUENCE [LARGE SCALE GENOMIC DNA]</scope>
</reference>